<dbReference type="Gene3D" id="3.40.50.300">
    <property type="entry name" value="P-loop containing nucleotide triphosphate hydrolases"/>
    <property type="match status" value="1"/>
</dbReference>
<dbReference type="PANTHER" id="PTHR42788:SF13">
    <property type="entry name" value="ALIPHATIC SULFONATES IMPORT ATP-BINDING PROTEIN SSUB"/>
    <property type="match status" value="1"/>
</dbReference>
<proteinExistence type="predicted"/>
<dbReference type="PROSITE" id="PS50893">
    <property type="entry name" value="ABC_TRANSPORTER_2"/>
    <property type="match status" value="1"/>
</dbReference>
<name>A0A484T6B4_9ZZZZ</name>
<dbReference type="PROSITE" id="PS00211">
    <property type="entry name" value="ABC_TRANSPORTER_1"/>
    <property type="match status" value="1"/>
</dbReference>
<dbReference type="InterPro" id="IPR003439">
    <property type="entry name" value="ABC_transporter-like_ATP-bd"/>
</dbReference>
<sequence>MLEMQSLSLRYGAQTVLQDVQLRVQPGERLGVIGPSGAGKSTLLRLAAGLAQPVTGRLRNTFRHPVLMFQEPRLLPWRSALDNVILPLRAAGRSPHEAREIAGRWLALLGLDAAAQAWPGELSGGMAQRVALARALALAPDLLLLDEPFSALDPALRRQLAACCLDAVRKQGSALICISHDPRELLGMVERCVLVERGRVTPIPLIDQDDAANAERLRALLIAAGQQP</sequence>
<dbReference type="InterPro" id="IPR017871">
    <property type="entry name" value="ABC_transporter-like_CS"/>
</dbReference>
<gene>
    <name evidence="5" type="ORF">DAR3_4062</name>
</gene>
<dbReference type="EMBL" id="CAADIJ010000011">
    <property type="protein sequence ID" value="VFR69747.1"/>
    <property type="molecule type" value="Genomic_DNA"/>
</dbReference>
<dbReference type="GO" id="GO:0005524">
    <property type="term" value="F:ATP binding"/>
    <property type="evidence" value="ECO:0007669"/>
    <property type="project" value="UniProtKB-KW"/>
</dbReference>
<dbReference type="PANTHER" id="PTHR42788">
    <property type="entry name" value="TAURINE IMPORT ATP-BINDING PROTEIN-RELATED"/>
    <property type="match status" value="1"/>
</dbReference>
<protein>
    <submittedName>
        <fullName evidence="5">Alkanesulfonates ABC transporter ATP-binding protein / Sulfonate ABC transporter, ATP-binding subunit SsuB</fullName>
    </submittedName>
</protein>
<dbReference type="InterPro" id="IPR050166">
    <property type="entry name" value="ABC_transporter_ATP-bind"/>
</dbReference>
<dbReference type="SMART" id="SM00382">
    <property type="entry name" value="AAA"/>
    <property type="match status" value="1"/>
</dbReference>
<reference evidence="5" key="1">
    <citation type="submission" date="2019-03" db="EMBL/GenBank/DDBJ databases">
        <authorList>
            <person name="Danneels B."/>
        </authorList>
    </citation>
    <scope>NUCLEOTIDE SEQUENCE</scope>
</reference>
<dbReference type="Pfam" id="PF00005">
    <property type="entry name" value="ABC_tran"/>
    <property type="match status" value="1"/>
</dbReference>
<dbReference type="AlphaFoldDB" id="A0A484T6B4"/>
<keyword evidence="3 5" id="KW-0067">ATP-binding</keyword>
<organism evidence="5">
    <name type="scientific">plant metagenome</name>
    <dbReference type="NCBI Taxonomy" id="1297885"/>
    <lineage>
        <taxon>unclassified sequences</taxon>
        <taxon>metagenomes</taxon>
        <taxon>organismal metagenomes</taxon>
    </lineage>
</organism>
<dbReference type="InterPro" id="IPR027417">
    <property type="entry name" value="P-loop_NTPase"/>
</dbReference>
<dbReference type="SUPFAM" id="SSF52540">
    <property type="entry name" value="P-loop containing nucleoside triphosphate hydrolases"/>
    <property type="match status" value="1"/>
</dbReference>
<keyword evidence="1" id="KW-0813">Transport</keyword>
<evidence type="ECO:0000256" key="3">
    <source>
        <dbReference type="ARBA" id="ARBA00022840"/>
    </source>
</evidence>
<evidence type="ECO:0000313" key="5">
    <source>
        <dbReference type="EMBL" id="VFR69747.1"/>
    </source>
</evidence>
<evidence type="ECO:0000256" key="1">
    <source>
        <dbReference type="ARBA" id="ARBA00022448"/>
    </source>
</evidence>
<evidence type="ECO:0000256" key="2">
    <source>
        <dbReference type="ARBA" id="ARBA00022741"/>
    </source>
</evidence>
<evidence type="ECO:0000259" key="4">
    <source>
        <dbReference type="PROSITE" id="PS50893"/>
    </source>
</evidence>
<dbReference type="InterPro" id="IPR003593">
    <property type="entry name" value="AAA+_ATPase"/>
</dbReference>
<keyword evidence="2" id="KW-0547">Nucleotide-binding</keyword>
<accession>A0A484T6B4</accession>
<feature type="domain" description="ABC transporter" evidence="4">
    <location>
        <begin position="2"/>
        <end position="222"/>
    </location>
</feature>
<dbReference type="GO" id="GO:0016887">
    <property type="term" value="F:ATP hydrolysis activity"/>
    <property type="evidence" value="ECO:0007669"/>
    <property type="project" value="InterPro"/>
</dbReference>